<dbReference type="SUPFAM" id="SSF55729">
    <property type="entry name" value="Acyl-CoA N-acyltransferases (Nat)"/>
    <property type="match status" value="1"/>
</dbReference>
<keyword evidence="2 3" id="KW-0012">Acyltransferase</keyword>
<dbReference type="Pfam" id="PF04958">
    <property type="entry name" value="AstA"/>
    <property type="match status" value="1"/>
</dbReference>
<keyword evidence="1 3" id="KW-0808">Transferase</keyword>
<reference evidence="3" key="1">
    <citation type="submission" date="2018-06" db="EMBL/GenBank/DDBJ databases">
        <authorList>
            <person name="Zhirakovskaya E."/>
        </authorList>
    </citation>
    <scope>NUCLEOTIDE SEQUENCE</scope>
</reference>
<evidence type="ECO:0000313" key="3">
    <source>
        <dbReference type="EMBL" id="VAX39273.1"/>
    </source>
</evidence>
<dbReference type="PANTHER" id="PTHR30420">
    <property type="entry name" value="N-SUCCINYLARGININE DIHYDROLASE"/>
    <property type="match status" value="1"/>
</dbReference>
<dbReference type="AlphaFoldDB" id="A0A3B1DQX7"/>
<dbReference type="EMBL" id="UOGK01000215">
    <property type="protein sequence ID" value="VAX39273.1"/>
    <property type="molecule type" value="Genomic_DNA"/>
</dbReference>
<dbReference type="InterPro" id="IPR007041">
    <property type="entry name" value="Arg_succinylTrfase_AstA/AruG"/>
</dbReference>
<gene>
    <name evidence="3" type="ORF">MNBD_PLANCTO03-831</name>
</gene>
<proteinExistence type="predicted"/>
<dbReference type="InterPro" id="IPR016181">
    <property type="entry name" value="Acyl_CoA_acyltransferase"/>
</dbReference>
<name>A0A3B1DQX7_9ZZZZ</name>
<organism evidence="3">
    <name type="scientific">hydrothermal vent metagenome</name>
    <dbReference type="NCBI Taxonomy" id="652676"/>
    <lineage>
        <taxon>unclassified sequences</taxon>
        <taxon>metagenomes</taxon>
        <taxon>ecological metagenomes</taxon>
    </lineage>
</organism>
<evidence type="ECO:0000256" key="2">
    <source>
        <dbReference type="ARBA" id="ARBA00023315"/>
    </source>
</evidence>
<evidence type="ECO:0000256" key="1">
    <source>
        <dbReference type="ARBA" id="ARBA00022679"/>
    </source>
</evidence>
<dbReference type="GO" id="GO:0008791">
    <property type="term" value="F:arginine N-succinyltransferase activity"/>
    <property type="evidence" value="ECO:0007669"/>
    <property type="project" value="UniProtKB-EC"/>
</dbReference>
<protein>
    <submittedName>
        <fullName evidence="3">Arginine N-succinyltransferase</fullName>
        <ecNumber evidence="3">2.3.1.109</ecNumber>
    </submittedName>
</protein>
<dbReference type="EC" id="2.3.1.109" evidence="3"/>
<dbReference type="GO" id="GO:0006527">
    <property type="term" value="P:L-arginine catabolic process"/>
    <property type="evidence" value="ECO:0007669"/>
    <property type="project" value="InterPro"/>
</dbReference>
<dbReference type="PANTHER" id="PTHR30420:SF1">
    <property type="entry name" value="ARGININE N-SUCCINYLTRANSFERASE"/>
    <property type="match status" value="1"/>
</dbReference>
<sequence>MYLIRGARTEDIGTLLKLARMVHFINLPADKEALTEKIRSSRTSFLHVASGSERRQDSREKLANEPRVQGLTAGLADTDQFMFVLTDSETGSVLGTSQLIAHMGGVGNPNYGFKLERQDFFADDIKTGTSHMVARLVEDESGPTEIGGLILQPASRGANLGRFLSFVRFHFIGMRREVFADRVLAEMMAPLTADGRSLFWEYLGRRFIPLNYVEADAQCGRSRQFIASLLPKEGLYLSLLPPSARDEVGVVHKETVPARRILEKLGFVYDGIVDPFDAGPQLEAETDTIPIVGRTAPTELGEPKEESACDRQGIVSMLHSDGEFFAVWGPMEIDNEGRVSVPVEAMRALRVREGDEVGVTDITDGVGPIGGVK</sequence>
<accession>A0A3B1DQX7</accession>